<keyword evidence="1" id="KW-0040">ANK repeat</keyword>
<evidence type="ECO:0000313" key="3">
    <source>
        <dbReference type="EMBL" id="CAI9106673.1"/>
    </source>
</evidence>
<dbReference type="PROSITE" id="PS50297">
    <property type="entry name" value="ANK_REP_REGION"/>
    <property type="match status" value="1"/>
</dbReference>
<feature type="compositionally biased region" description="Polar residues" evidence="2">
    <location>
        <begin position="283"/>
        <end position="295"/>
    </location>
</feature>
<name>A0AAV1DG51_OLDCO</name>
<accession>A0AAV1DG51</accession>
<dbReference type="PANTHER" id="PTHR24128:SF101">
    <property type="entry name" value="ANKYRIN REPEAT-CONTAINING PROTEIN BDA1-LIKE"/>
    <property type="match status" value="1"/>
</dbReference>
<protein>
    <submittedName>
        <fullName evidence="3">OLC1v1005877C1</fullName>
    </submittedName>
</protein>
<sequence length="340" mass="38165">MEKRLNDAAIRGDIVALSQLVEEDLHIFDRIYLNCDDKNVLHISAMLGHEEFVRAILQMNSSSHYQMCLVRDRNGRNPLHLAAIHGKLNILNLVNDHDGLMQAAQEKADEGGTILHLCVKYNQLEALKFLLRVFADSEFGRREIILHLINNTSQIVNIKNVNRKTALDIYREKQFEIPPVQFQQIVDSILKVGGKSGYVGSNGETEHVDDIDDEDEFVTLKLVEKGKDVIMVVASIIATMASQAMVNLPRGVNCQDDLSSEVPYIINKAGKCVKKQTDPENFKNTGINKLASGSTKPVDRNRTRGSWNSGNLDPPERCPVRKFCFSFVGRELHKAVFVGN</sequence>
<proteinExistence type="predicted"/>
<dbReference type="Pfam" id="PF00023">
    <property type="entry name" value="Ank"/>
    <property type="match status" value="1"/>
</dbReference>
<dbReference type="AlphaFoldDB" id="A0AAV1DG51"/>
<dbReference type="SUPFAM" id="SSF48403">
    <property type="entry name" value="Ankyrin repeat"/>
    <property type="match status" value="1"/>
</dbReference>
<dbReference type="EMBL" id="OX459122">
    <property type="protein sequence ID" value="CAI9106673.1"/>
    <property type="molecule type" value="Genomic_DNA"/>
</dbReference>
<dbReference type="SMART" id="SM00248">
    <property type="entry name" value="ANK"/>
    <property type="match status" value="3"/>
</dbReference>
<dbReference type="Proteomes" id="UP001161247">
    <property type="component" value="Chromosome 5"/>
</dbReference>
<dbReference type="Gene3D" id="1.25.40.20">
    <property type="entry name" value="Ankyrin repeat-containing domain"/>
    <property type="match status" value="1"/>
</dbReference>
<dbReference type="InterPro" id="IPR036770">
    <property type="entry name" value="Ankyrin_rpt-contain_sf"/>
</dbReference>
<dbReference type="Pfam" id="PF12796">
    <property type="entry name" value="Ank_2"/>
    <property type="match status" value="1"/>
</dbReference>
<gene>
    <name evidence="3" type="ORF">OLC1_LOCUS15138</name>
</gene>
<evidence type="ECO:0000256" key="1">
    <source>
        <dbReference type="PROSITE-ProRule" id="PRU00023"/>
    </source>
</evidence>
<reference evidence="3" key="1">
    <citation type="submission" date="2023-03" db="EMBL/GenBank/DDBJ databases">
        <authorList>
            <person name="Julca I."/>
        </authorList>
    </citation>
    <scope>NUCLEOTIDE SEQUENCE</scope>
</reference>
<evidence type="ECO:0000313" key="4">
    <source>
        <dbReference type="Proteomes" id="UP001161247"/>
    </source>
</evidence>
<dbReference type="PANTHER" id="PTHR24128">
    <property type="entry name" value="HOMEOBOX PROTEIN WARIAI"/>
    <property type="match status" value="1"/>
</dbReference>
<dbReference type="PROSITE" id="PS50088">
    <property type="entry name" value="ANK_REPEAT"/>
    <property type="match status" value="1"/>
</dbReference>
<feature type="region of interest" description="Disordered" evidence="2">
    <location>
        <begin position="283"/>
        <end position="310"/>
    </location>
</feature>
<keyword evidence="4" id="KW-1185">Reference proteome</keyword>
<dbReference type="InterPro" id="IPR002110">
    <property type="entry name" value="Ankyrin_rpt"/>
</dbReference>
<evidence type="ECO:0000256" key="2">
    <source>
        <dbReference type="SAM" id="MobiDB-lite"/>
    </source>
</evidence>
<feature type="repeat" description="ANK" evidence="1">
    <location>
        <begin position="74"/>
        <end position="106"/>
    </location>
</feature>
<organism evidence="3 4">
    <name type="scientific">Oldenlandia corymbosa var. corymbosa</name>
    <dbReference type="NCBI Taxonomy" id="529605"/>
    <lineage>
        <taxon>Eukaryota</taxon>
        <taxon>Viridiplantae</taxon>
        <taxon>Streptophyta</taxon>
        <taxon>Embryophyta</taxon>
        <taxon>Tracheophyta</taxon>
        <taxon>Spermatophyta</taxon>
        <taxon>Magnoliopsida</taxon>
        <taxon>eudicotyledons</taxon>
        <taxon>Gunneridae</taxon>
        <taxon>Pentapetalae</taxon>
        <taxon>asterids</taxon>
        <taxon>lamiids</taxon>
        <taxon>Gentianales</taxon>
        <taxon>Rubiaceae</taxon>
        <taxon>Rubioideae</taxon>
        <taxon>Spermacoceae</taxon>
        <taxon>Hedyotis-Oldenlandia complex</taxon>
        <taxon>Oldenlandia</taxon>
    </lineage>
</organism>